<feature type="signal peptide" evidence="1">
    <location>
        <begin position="1"/>
        <end position="18"/>
    </location>
</feature>
<dbReference type="EMBL" id="JAVRHR010000003">
    <property type="protein sequence ID" value="MDT0608231.1"/>
    <property type="molecule type" value="Genomic_DNA"/>
</dbReference>
<accession>A0ABU3ADH1</accession>
<evidence type="ECO:0000313" key="3">
    <source>
        <dbReference type="Proteomes" id="UP001255246"/>
    </source>
</evidence>
<name>A0ABU3ADH1_9FLAO</name>
<feature type="chain" id="PRO_5047140305" evidence="1">
    <location>
        <begin position="19"/>
        <end position="693"/>
    </location>
</feature>
<comment type="caution">
    <text evidence="2">The sequence shown here is derived from an EMBL/GenBank/DDBJ whole genome shotgun (WGS) entry which is preliminary data.</text>
</comment>
<keyword evidence="1" id="KW-0732">Signal</keyword>
<dbReference type="RefSeq" id="WP_311352770.1">
    <property type="nucleotide sequence ID" value="NZ_JAVRHR010000003.1"/>
</dbReference>
<organism evidence="2 3">
    <name type="scientific">Croceitalea rosinachiae</name>
    <dbReference type="NCBI Taxonomy" id="3075596"/>
    <lineage>
        <taxon>Bacteria</taxon>
        <taxon>Pseudomonadati</taxon>
        <taxon>Bacteroidota</taxon>
        <taxon>Flavobacteriia</taxon>
        <taxon>Flavobacteriales</taxon>
        <taxon>Flavobacteriaceae</taxon>
        <taxon>Croceitalea</taxon>
    </lineage>
</organism>
<dbReference type="NCBIfam" id="TIGR04131">
    <property type="entry name" value="Bac_Flav_CTERM"/>
    <property type="match status" value="1"/>
</dbReference>
<dbReference type="Pfam" id="PF13585">
    <property type="entry name" value="CHU_C"/>
    <property type="match status" value="1"/>
</dbReference>
<evidence type="ECO:0000313" key="2">
    <source>
        <dbReference type="EMBL" id="MDT0608231.1"/>
    </source>
</evidence>
<dbReference type="NCBIfam" id="NF038133">
    <property type="entry name" value="choice_anch_L"/>
    <property type="match status" value="1"/>
</dbReference>
<protein>
    <submittedName>
        <fullName evidence="2">Choice-of-anchor L domain-containing protein</fullName>
    </submittedName>
</protein>
<keyword evidence="3" id="KW-1185">Reference proteome</keyword>
<gene>
    <name evidence="2" type="ORF">RM706_14385</name>
</gene>
<dbReference type="InterPro" id="IPR026341">
    <property type="entry name" value="T9SS_type_B"/>
</dbReference>
<reference evidence="2 3" key="1">
    <citation type="submission" date="2023-09" db="EMBL/GenBank/DDBJ databases">
        <authorList>
            <person name="Rey-Velasco X."/>
        </authorList>
    </citation>
    <scope>NUCLEOTIDE SEQUENCE [LARGE SCALE GENOMIC DNA]</scope>
    <source>
        <strain evidence="2 3">F388</strain>
    </source>
</reference>
<proteinExistence type="predicted"/>
<dbReference type="InterPro" id="IPR049804">
    <property type="entry name" value="Choice_anch_L"/>
</dbReference>
<dbReference type="Proteomes" id="UP001255246">
    <property type="component" value="Unassembled WGS sequence"/>
</dbReference>
<sequence>MRRFFCTVFYLFSFLSFAQQISVSEDFTVAELVKDVLVNSNCAETSNYRSFTGTDFGINGIGYFNKEESRFPYAEGIVLSTGYAIDAVGPNDDIKDSGVLEWPGDEDLKSIARIANLFNATYIQFDFVPLTNSFSFNFLFASEEYSEDYQCEFSDSFAFILTDSNGNSKNLAIVPNSNSTVSATSVRPGVPDVCEPRNEDFFGGINGSNSSISMTGQTKSLTAKSEVIPGESYTIKLVIADNLDIALDSAVFLEGDSFSLDVSLGEDRTISQGNPLCIGDVYTLDATSVGAQHYRWYSNGERLTQYDDVAIITVSDDISFAVEVEFSPQCVSKGRIELEFITPPTIESPPLDLDACTFSDDDLDLPVVDLTLNTPLIMGGQNPEIYGVHYFTELSDAQEFINEIRAPQAYTFQRTQEIIIYARISSGTSCFETISFSVNVRNLNFLSVLKDEYVLCLDTQGQPIAPRPELDTGLSPDLYSFQWYKDAVLEKNLIASETNPNLVASETGSYFTIARNIEFGCETILSTHVISSEPPIVFEVLVLSDIFSNEGIVELRAEGNSPYRFAVDTMDFSENQIFGGLAAGEYTAYVTDVYGCSVISKDFLIVDYPRFFTPNGDGINDTWKIFGLSELNNSEIKIFDRFGVLLTTYENDSGWNGTTNGKPLPSSDYWFKLTYTNSLGEIKEFKSHFSLKR</sequence>
<evidence type="ECO:0000256" key="1">
    <source>
        <dbReference type="SAM" id="SignalP"/>
    </source>
</evidence>